<sequence>MFNKSVNGGFTFGNQNTSTPTSTPAQPANSLQFPQKSTGLFGNANANANANTSTPSPSGGLFNVNSNANTLNQQPPSNSLFGNRPTQPSGGLFGGTSDATSKNTGSLFGNNNSTVNPTGSTGLFGNNSTGSTAQNGGLFGNAVNTGSNASTGGLFGNNNNNNNNNNNTNATTTGQSGGLFGKPVANTTNSTVGSGGLFGNTSSTNSSTGLFGSNNSQGPAGLFGQKPNVPATGTGLFGNNNAAFAQSADPTGNMSTNPYGINVSNVPVSVTNMPRSITSSLPNSDGKSGVSSKPIENRRTYSFSSTNSAKPPLPRASESSLVSKLSTRLKTNQKSATPNGIFSPSYNKPWLTGTSLNSLVGDISSSNPNTMNSSENTDCMANGFNFLSSQKTDLFELRKLKIDSNRSAAKKLKLLSGSPVTTKGYIFQDEQFPFKDESIAKTNKGSNINTKENNDNDGGHLDGKDQTNDPYTKRDDSGVKSETSQNSDYWCSPSPEQLELLSLKQLTAVPNFVIGRKGYGCITFNYEVDLTAFVRDFREELFGKTVIFRSSKTVEVYPDEDTKPPVGYGLNVPATITLENVYPVDKKTKRPMTDTLKFAEFQIFDKKLRNMREMNFISYNPFGGIWTFKVSHFSIWGLVNEEDAEIDDGDSEKDNNKFENHSKKVRTLAQSKPLNEEMIVKTNGTSGCLADKEDSIIEEKAYEPNVSEADFERIEVSPTLDVSKDWVEQLTLAGSSLRSVFMTSKELSKPCQDEIDLLFAEFNDEIETEKSIVKERKFTAPYTFANFSTGSMLLTKSTSTETGVSIQRLPNELKRDFLFSDLYLDRQIEKVTLKSRDSNSYPYVVESSLLFKDVLNYMKVTSKDYSLWKLSSILFDPISYPYEVNNVEAKIALLKRERHHQLTSWIVGQITAEVNEKIKSSSNTIEQIFLHLMLNDVVSASKLAIESKNAHLSVLISYLGSNDPRVRDLATLQLQRWSTGGSSVNKYVSRIYKLLSGSPFEGLFSLKELEYEFSWLCLLNLTLCFGEIDEYSLEALVQSHASRFSPPCDDPIGFVFQLYAANESTEKLYKDVRQKTKALDVQFCWYLIQTLRFNKTRVFSDETSDEATFAFAAQLEFAQLNSHSLFVSCFLSNNAVAEDIIKRIVTREISLLQETPNDHILEKLKIPSQLIFNAKALEDRYEGNYLSEVQNLLKGSSYSSAEKTIVTVLGPRLLLSSDQIQNEELEILRKILNEFPDVEKDKWSVSMKVFEDYLRFILDDVETSKTVDSLINGMKIFYEENKHNREVPACCNVMSEKIVSKLLKNNSPIMNDSKSKLLDLPLGQPEKAYLKSEFAKI</sequence>
<evidence type="ECO:0000259" key="13">
    <source>
        <dbReference type="PROSITE" id="PS51434"/>
    </source>
</evidence>
<accession>A0ABN8VV33</accession>
<feature type="compositionally biased region" description="Polar residues" evidence="12">
    <location>
        <begin position="480"/>
        <end position="489"/>
    </location>
</feature>
<evidence type="ECO:0000256" key="8">
    <source>
        <dbReference type="ARBA" id="ARBA00022927"/>
    </source>
</evidence>
<dbReference type="Pfam" id="PF04096">
    <property type="entry name" value="Nucleoporin2"/>
    <property type="match status" value="1"/>
</dbReference>
<feature type="compositionally biased region" description="Polar residues" evidence="12">
    <location>
        <begin position="274"/>
        <end position="291"/>
    </location>
</feature>
<keyword evidence="5" id="KW-0813">Transport</keyword>
<feature type="compositionally biased region" description="Polar residues" evidence="12">
    <location>
        <begin position="440"/>
        <end position="451"/>
    </location>
</feature>
<feature type="compositionally biased region" description="Basic and acidic residues" evidence="12">
    <location>
        <begin position="452"/>
        <end position="479"/>
    </location>
</feature>
<feature type="compositionally biased region" description="Polar residues" evidence="12">
    <location>
        <begin position="97"/>
        <end position="129"/>
    </location>
</feature>
<keyword evidence="8" id="KW-0653">Protein transport</keyword>
<feature type="compositionally biased region" description="Polar residues" evidence="12">
    <location>
        <begin position="31"/>
        <end position="40"/>
    </location>
</feature>
<keyword evidence="6" id="KW-0068">Autocatalytic cleavage</keyword>
<evidence type="ECO:0000256" key="1">
    <source>
        <dbReference type="ARBA" id="ARBA00004335"/>
    </source>
</evidence>
<evidence type="ECO:0000256" key="5">
    <source>
        <dbReference type="ARBA" id="ARBA00022448"/>
    </source>
</evidence>
<dbReference type="PANTHER" id="PTHR23198">
    <property type="entry name" value="NUCLEOPORIN"/>
    <property type="match status" value="1"/>
</dbReference>
<dbReference type="SUPFAM" id="SSF82215">
    <property type="entry name" value="C-terminal autoproteolytic domain of nucleoporin nup98"/>
    <property type="match status" value="1"/>
</dbReference>
<evidence type="ECO:0000256" key="7">
    <source>
        <dbReference type="ARBA" id="ARBA00022816"/>
    </source>
</evidence>
<evidence type="ECO:0000256" key="6">
    <source>
        <dbReference type="ARBA" id="ARBA00022813"/>
    </source>
</evidence>
<feature type="region of interest" description="Disordered" evidence="12">
    <location>
        <begin position="439"/>
        <end position="490"/>
    </location>
</feature>
<keyword evidence="15" id="KW-1185">Reference proteome</keyword>
<dbReference type="InterPro" id="IPR021967">
    <property type="entry name" value="Nup98_C"/>
</dbReference>
<feature type="compositionally biased region" description="Polar residues" evidence="12">
    <location>
        <begin position="52"/>
        <end position="89"/>
    </location>
</feature>
<feature type="compositionally biased region" description="Low complexity" evidence="12">
    <location>
        <begin position="14"/>
        <end position="30"/>
    </location>
</feature>
<dbReference type="InterPro" id="IPR007230">
    <property type="entry name" value="Nup98_auto-Pept-S59_dom"/>
</dbReference>
<dbReference type="Gene3D" id="1.25.40.690">
    <property type="match status" value="1"/>
</dbReference>
<evidence type="ECO:0000256" key="12">
    <source>
        <dbReference type="SAM" id="MobiDB-lite"/>
    </source>
</evidence>
<keyword evidence="9" id="KW-0811">Translocation</keyword>
<feature type="region of interest" description="Disordered" evidence="12">
    <location>
        <begin position="274"/>
        <end position="341"/>
    </location>
</feature>
<comment type="similarity">
    <text evidence="4">Belongs to the nucleoporin GLFG family.</text>
</comment>
<comment type="subcellular location">
    <subcellularLocation>
        <location evidence="1">Nucleus membrane</location>
        <topology evidence="1">Peripheral membrane protein</topology>
        <orientation evidence="1">Cytoplasmic side</orientation>
    </subcellularLocation>
    <subcellularLocation>
        <location evidence="3">Nucleus membrane</location>
        <topology evidence="3">Peripheral membrane protein</topology>
        <orientation evidence="3">Nucleoplasmic side</orientation>
    </subcellularLocation>
    <subcellularLocation>
        <location evidence="2">Nucleus</location>
        <location evidence="2">Nuclear pore complex</location>
    </subcellularLocation>
</comment>
<dbReference type="PANTHER" id="PTHR23198:SF6">
    <property type="entry name" value="NUCLEAR PORE COMPLEX PROTEIN NUP98-NUP96"/>
    <property type="match status" value="1"/>
</dbReference>
<dbReference type="Gene3D" id="3.30.1610.10">
    <property type="entry name" value="Peptidase S59, nucleoporin"/>
    <property type="match status" value="1"/>
</dbReference>
<reference evidence="14" key="1">
    <citation type="submission" date="2022-08" db="EMBL/GenBank/DDBJ databases">
        <authorList>
            <person name="Byrne P K."/>
        </authorList>
    </citation>
    <scope>NUCLEOTIDE SEQUENCE</scope>
    <source>
        <strain evidence="14">UCD650</strain>
    </source>
</reference>
<proteinExistence type="inferred from homology"/>
<keyword evidence="11" id="KW-0539">Nucleus</keyword>
<dbReference type="InterPro" id="IPR037665">
    <property type="entry name" value="Nucleoporin_S59-like"/>
</dbReference>
<evidence type="ECO:0000256" key="4">
    <source>
        <dbReference type="ARBA" id="ARBA00008926"/>
    </source>
</evidence>
<name>A0ABN8VV33_SACEU</name>
<feature type="compositionally biased region" description="Polar residues" evidence="12">
    <location>
        <begin position="300"/>
        <end position="309"/>
    </location>
</feature>
<dbReference type="EMBL" id="OX291497">
    <property type="protein sequence ID" value="CAI1992284.1"/>
    <property type="molecule type" value="Genomic_DNA"/>
</dbReference>
<dbReference type="InterPro" id="IPR025574">
    <property type="entry name" value="Nucleoporin_FG_rpt"/>
</dbReference>
<feature type="compositionally biased region" description="Polar residues" evidence="12">
    <location>
        <begin position="317"/>
        <end position="341"/>
    </location>
</feature>
<dbReference type="InterPro" id="IPR036903">
    <property type="entry name" value="Nup98_auto-Pept-S59_dom_sf"/>
</dbReference>
<evidence type="ECO:0000313" key="15">
    <source>
        <dbReference type="Proteomes" id="UP001152964"/>
    </source>
</evidence>
<protein>
    <recommendedName>
        <fullName evidence="13">Peptidase S59 domain-containing protein</fullName>
    </recommendedName>
</protein>
<keyword evidence="10" id="KW-0906">Nuclear pore complex</keyword>
<evidence type="ECO:0000313" key="14">
    <source>
        <dbReference type="EMBL" id="CAI1992284.1"/>
    </source>
</evidence>
<gene>
    <name evidence="14" type="primary">U6500G01820</name>
    <name evidence="14" type="ORF">SEUBUCD650_0G01820</name>
</gene>
<organism evidence="14 15">
    <name type="scientific">Saccharomyces eubayanus</name>
    <name type="common">Yeast</name>
    <dbReference type="NCBI Taxonomy" id="1080349"/>
    <lineage>
        <taxon>Eukaryota</taxon>
        <taxon>Fungi</taxon>
        <taxon>Dikarya</taxon>
        <taxon>Ascomycota</taxon>
        <taxon>Saccharomycotina</taxon>
        <taxon>Saccharomycetes</taxon>
        <taxon>Saccharomycetales</taxon>
        <taxon>Saccharomycetaceae</taxon>
        <taxon>Saccharomyces</taxon>
    </lineage>
</organism>
<dbReference type="Proteomes" id="UP001152964">
    <property type="component" value="Chromosome 7"/>
</dbReference>
<dbReference type="PROSITE" id="PS51434">
    <property type="entry name" value="NUP_C"/>
    <property type="match status" value="1"/>
</dbReference>
<evidence type="ECO:0000256" key="9">
    <source>
        <dbReference type="ARBA" id="ARBA00023010"/>
    </source>
</evidence>
<dbReference type="Pfam" id="PF12110">
    <property type="entry name" value="Nup96"/>
    <property type="match status" value="1"/>
</dbReference>
<evidence type="ECO:0000256" key="3">
    <source>
        <dbReference type="ARBA" id="ARBA00004620"/>
    </source>
</evidence>
<dbReference type="Gene3D" id="6.20.50.170">
    <property type="match status" value="1"/>
</dbReference>
<feature type="region of interest" description="Disordered" evidence="12">
    <location>
        <begin position="1"/>
        <end position="129"/>
    </location>
</feature>
<keyword evidence="7" id="KW-0509">mRNA transport</keyword>
<evidence type="ECO:0000256" key="10">
    <source>
        <dbReference type="ARBA" id="ARBA00023132"/>
    </source>
</evidence>
<dbReference type="Pfam" id="PF13634">
    <property type="entry name" value="Nucleoporin_FG"/>
    <property type="match status" value="1"/>
</dbReference>
<evidence type="ECO:0000256" key="2">
    <source>
        <dbReference type="ARBA" id="ARBA00004567"/>
    </source>
</evidence>
<feature type="domain" description="Peptidase S59" evidence="13">
    <location>
        <begin position="486"/>
        <end position="633"/>
    </location>
</feature>
<evidence type="ECO:0000256" key="11">
    <source>
        <dbReference type="ARBA" id="ARBA00023242"/>
    </source>
</evidence>